<dbReference type="Proteomes" id="UP000178315">
    <property type="component" value="Unassembled WGS sequence"/>
</dbReference>
<dbReference type="InterPro" id="IPR039430">
    <property type="entry name" value="Thymidylate_kin-like_dom"/>
</dbReference>
<dbReference type="GO" id="GO:0004798">
    <property type="term" value="F:dTMP kinase activity"/>
    <property type="evidence" value="ECO:0007669"/>
    <property type="project" value="UniProtKB-UniRule"/>
</dbReference>
<dbReference type="GO" id="GO:0006233">
    <property type="term" value="P:dTDP biosynthetic process"/>
    <property type="evidence" value="ECO:0007669"/>
    <property type="project" value="InterPro"/>
</dbReference>
<evidence type="ECO:0000256" key="6">
    <source>
        <dbReference type="ARBA" id="ARBA00022840"/>
    </source>
</evidence>
<proteinExistence type="inferred from homology"/>
<dbReference type="GO" id="GO:0005829">
    <property type="term" value="C:cytosol"/>
    <property type="evidence" value="ECO:0007669"/>
    <property type="project" value="TreeGrafter"/>
</dbReference>
<keyword evidence="3 7" id="KW-0545">Nucleotide biosynthesis</keyword>
<dbReference type="InterPro" id="IPR027417">
    <property type="entry name" value="P-loop_NTPase"/>
</dbReference>
<evidence type="ECO:0000256" key="3">
    <source>
        <dbReference type="ARBA" id="ARBA00022727"/>
    </source>
</evidence>
<comment type="similarity">
    <text evidence="1 7">Belongs to the thymidylate kinase family.</text>
</comment>
<sequence length="217" mass="25247">MLIVLDGIDGAGKTTQQKLLVQRLKKEGYKVAELDFPGYDRTFFGAIVRRFLNGEFGGINEVDPHLASILYALDRFEMKATLIKWMEQKKIIIANRYTTSNLIHQGSKLPYNQRAVFTSWLEKMEYDVLNITRPNLVLYLSLPHALAYALITKRGKKKDIHEKDREHLKSAARYGLELARKEKWRIIKCNRGNKIKRKKEIAEAIWKRVLMKLKTTA</sequence>
<keyword evidence="5 7" id="KW-0418">Kinase</keyword>
<comment type="caution">
    <text evidence="9">The sequence shown here is derived from an EMBL/GenBank/DDBJ whole genome shotgun (WGS) entry which is preliminary data.</text>
</comment>
<evidence type="ECO:0000256" key="5">
    <source>
        <dbReference type="ARBA" id="ARBA00022777"/>
    </source>
</evidence>
<dbReference type="EC" id="2.7.4.9" evidence="7"/>
<dbReference type="Gene3D" id="3.40.50.300">
    <property type="entry name" value="P-loop containing nucleotide triphosphate hydrolases"/>
    <property type="match status" value="1"/>
</dbReference>
<keyword evidence="2 7" id="KW-0808">Transferase</keyword>
<protein>
    <recommendedName>
        <fullName evidence="7">Thymidylate kinase</fullName>
        <ecNumber evidence="7">2.7.4.9</ecNumber>
    </recommendedName>
    <alternativeName>
        <fullName evidence="7">dTMP kinase</fullName>
    </alternativeName>
</protein>
<dbReference type="EMBL" id="MHJU01000005">
    <property type="protein sequence ID" value="OGY73935.1"/>
    <property type="molecule type" value="Genomic_DNA"/>
</dbReference>
<evidence type="ECO:0000256" key="4">
    <source>
        <dbReference type="ARBA" id="ARBA00022741"/>
    </source>
</evidence>
<dbReference type="InterPro" id="IPR018094">
    <property type="entry name" value="Thymidylate_kinase"/>
</dbReference>
<comment type="function">
    <text evidence="7">Phosphorylation of dTMP to form dTDP in both de novo and salvage pathways of dTTP synthesis.</text>
</comment>
<dbReference type="AlphaFoldDB" id="A0A1G2AB97"/>
<evidence type="ECO:0000313" key="9">
    <source>
        <dbReference type="EMBL" id="OGY73935.1"/>
    </source>
</evidence>
<keyword evidence="4 7" id="KW-0547">Nucleotide-binding</keyword>
<feature type="domain" description="Thymidylate kinase-like" evidence="8">
    <location>
        <begin position="5"/>
        <end position="191"/>
    </location>
</feature>
<accession>A0A1G2AB97</accession>
<gene>
    <name evidence="7" type="primary">tmk</name>
    <name evidence="9" type="ORF">A3H61_02005</name>
</gene>
<evidence type="ECO:0000256" key="1">
    <source>
        <dbReference type="ARBA" id="ARBA00009776"/>
    </source>
</evidence>
<dbReference type="NCBIfam" id="TIGR00041">
    <property type="entry name" value="DTMP_kinase"/>
    <property type="match status" value="1"/>
</dbReference>
<keyword evidence="6 7" id="KW-0067">ATP-binding</keyword>
<reference evidence="9 10" key="1">
    <citation type="journal article" date="2016" name="Nat. Commun.">
        <title>Thousands of microbial genomes shed light on interconnected biogeochemical processes in an aquifer system.</title>
        <authorList>
            <person name="Anantharaman K."/>
            <person name="Brown C.T."/>
            <person name="Hug L.A."/>
            <person name="Sharon I."/>
            <person name="Castelle C.J."/>
            <person name="Probst A.J."/>
            <person name="Thomas B.C."/>
            <person name="Singh A."/>
            <person name="Wilkins M.J."/>
            <person name="Karaoz U."/>
            <person name="Brodie E.L."/>
            <person name="Williams K.H."/>
            <person name="Hubbard S.S."/>
            <person name="Banfield J.F."/>
        </authorList>
    </citation>
    <scope>NUCLEOTIDE SEQUENCE [LARGE SCALE GENOMIC DNA]</scope>
</reference>
<evidence type="ECO:0000313" key="10">
    <source>
        <dbReference type="Proteomes" id="UP000178315"/>
    </source>
</evidence>
<dbReference type="GO" id="GO:0004550">
    <property type="term" value="F:nucleoside diphosphate kinase activity"/>
    <property type="evidence" value="ECO:0007669"/>
    <property type="project" value="TreeGrafter"/>
</dbReference>
<dbReference type="SUPFAM" id="SSF52540">
    <property type="entry name" value="P-loop containing nucleoside triphosphate hydrolases"/>
    <property type="match status" value="1"/>
</dbReference>
<evidence type="ECO:0000256" key="2">
    <source>
        <dbReference type="ARBA" id="ARBA00022679"/>
    </source>
</evidence>
<dbReference type="GO" id="GO:0006227">
    <property type="term" value="P:dUDP biosynthetic process"/>
    <property type="evidence" value="ECO:0007669"/>
    <property type="project" value="TreeGrafter"/>
</dbReference>
<dbReference type="GO" id="GO:0006235">
    <property type="term" value="P:dTTP biosynthetic process"/>
    <property type="evidence" value="ECO:0007669"/>
    <property type="project" value="UniProtKB-UniRule"/>
</dbReference>
<evidence type="ECO:0000256" key="7">
    <source>
        <dbReference type="HAMAP-Rule" id="MF_00165"/>
    </source>
</evidence>
<organism evidence="9 10">
    <name type="scientific">Candidatus Jacksonbacteria bacterium RIFCSPLOWO2_02_FULL_44_20</name>
    <dbReference type="NCBI Taxonomy" id="1798460"/>
    <lineage>
        <taxon>Bacteria</taxon>
        <taxon>Candidatus Jacksoniibacteriota</taxon>
    </lineage>
</organism>
<comment type="catalytic activity">
    <reaction evidence="7">
        <text>dTMP + ATP = dTDP + ADP</text>
        <dbReference type="Rhea" id="RHEA:13517"/>
        <dbReference type="ChEBI" id="CHEBI:30616"/>
        <dbReference type="ChEBI" id="CHEBI:58369"/>
        <dbReference type="ChEBI" id="CHEBI:63528"/>
        <dbReference type="ChEBI" id="CHEBI:456216"/>
        <dbReference type="EC" id="2.7.4.9"/>
    </reaction>
</comment>
<dbReference type="CDD" id="cd01672">
    <property type="entry name" value="TMPK"/>
    <property type="match status" value="1"/>
</dbReference>
<dbReference type="PANTHER" id="PTHR10344:SF1">
    <property type="entry name" value="THYMIDYLATE KINASE"/>
    <property type="match status" value="1"/>
</dbReference>
<dbReference type="PANTHER" id="PTHR10344">
    <property type="entry name" value="THYMIDYLATE KINASE"/>
    <property type="match status" value="1"/>
</dbReference>
<dbReference type="Pfam" id="PF02223">
    <property type="entry name" value="Thymidylate_kin"/>
    <property type="match status" value="1"/>
</dbReference>
<name>A0A1G2AB97_9BACT</name>
<evidence type="ECO:0000259" key="8">
    <source>
        <dbReference type="Pfam" id="PF02223"/>
    </source>
</evidence>
<dbReference type="HAMAP" id="MF_00165">
    <property type="entry name" value="Thymidylate_kinase"/>
    <property type="match status" value="1"/>
</dbReference>
<feature type="binding site" evidence="7">
    <location>
        <begin position="7"/>
        <end position="14"/>
    </location>
    <ligand>
        <name>ATP</name>
        <dbReference type="ChEBI" id="CHEBI:30616"/>
    </ligand>
</feature>
<dbReference type="GO" id="GO:0005524">
    <property type="term" value="F:ATP binding"/>
    <property type="evidence" value="ECO:0007669"/>
    <property type="project" value="UniProtKB-UniRule"/>
</dbReference>